<dbReference type="Pfam" id="PF13439">
    <property type="entry name" value="Glyco_transf_4"/>
    <property type="match status" value="1"/>
</dbReference>
<dbReference type="GO" id="GO:0016757">
    <property type="term" value="F:glycosyltransferase activity"/>
    <property type="evidence" value="ECO:0007669"/>
    <property type="project" value="InterPro"/>
</dbReference>
<protein>
    <submittedName>
        <fullName evidence="3">Uncharacterized protein</fullName>
    </submittedName>
</protein>
<proteinExistence type="predicted"/>
<evidence type="ECO:0000313" key="3">
    <source>
        <dbReference type="EMBL" id="SEK88978.1"/>
    </source>
</evidence>
<dbReference type="InterPro" id="IPR001296">
    <property type="entry name" value="Glyco_trans_1"/>
</dbReference>
<dbReference type="PANTHER" id="PTHR12526">
    <property type="entry name" value="GLYCOSYLTRANSFERASE"/>
    <property type="match status" value="1"/>
</dbReference>
<feature type="domain" description="Glycosyltransferase subfamily 4-like N-terminal" evidence="2">
    <location>
        <begin position="13"/>
        <end position="175"/>
    </location>
</feature>
<dbReference type="InterPro" id="IPR028098">
    <property type="entry name" value="Glyco_trans_4-like_N"/>
</dbReference>
<accession>A0A1H7KQG3</accession>
<name>A0A1H7KQG3_RUMAL</name>
<dbReference type="Pfam" id="PF00534">
    <property type="entry name" value="Glycos_transf_1"/>
    <property type="match status" value="1"/>
</dbReference>
<sequence length="367" mass="41899">MKILFVIDNLGGGGAQKLVSDLILAITNAHCELLLLSNKTDKYYSLLVQNGIKIHIIPKSYKSPISKMHYMWQIIKKGQYSIIHANLFPAFYYVSAIKFLHRKKCPPILMTEHSTDNGRRHKPLFFFIEVLIYSQYDHIISISNQTQIYLLSWLKNNRNNGKRYSVIENGIDVRRFANAGKYKREQIFPGILKEDFLISMVGSFTNQKNHKNMIEAISILPDEYKLLLVGEGKLYNDIVQLVNEKALNKRVMFLGFRKDTAEIMKSVDLVCVPSIWEGFGLVAVEAMACGVPVAVANVPGLSEVVGDAGIQFDPCNPKDIANALRKCRDSMAFDNENTNNRIARAQRFSILRMKNEYIALFFKYCNR</sequence>
<dbReference type="AlphaFoldDB" id="A0A1H7KQG3"/>
<organism evidence="3 4">
    <name type="scientific">Ruminococcus albus</name>
    <dbReference type="NCBI Taxonomy" id="1264"/>
    <lineage>
        <taxon>Bacteria</taxon>
        <taxon>Bacillati</taxon>
        <taxon>Bacillota</taxon>
        <taxon>Clostridia</taxon>
        <taxon>Eubacteriales</taxon>
        <taxon>Oscillospiraceae</taxon>
        <taxon>Ruminococcus</taxon>
    </lineage>
</organism>
<dbReference type="SUPFAM" id="SSF53756">
    <property type="entry name" value="UDP-Glycosyltransferase/glycogen phosphorylase"/>
    <property type="match status" value="1"/>
</dbReference>
<dbReference type="Gene3D" id="3.40.50.2000">
    <property type="entry name" value="Glycogen Phosphorylase B"/>
    <property type="match status" value="2"/>
</dbReference>
<dbReference type="OrthoDB" id="9787617at2"/>
<evidence type="ECO:0000259" key="2">
    <source>
        <dbReference type="Pfam" id="PF13439"/>
    </source>
</evidence>
<evidence type="ECO:0000313" key="4">
    <source>
        <dbReference type="Proteomes" id="UP000186015"/>
    </source>
</evidence>
<dbReference type="EMBL" id="FOAT01000007">
    <property type="protein sequence ID" value="SEK88978.1"/>
    <property type="molecule type" value="Genomic_DNA"/>
</dbReference>
<dbReference type="Proteomes" id="UP000186015">
    <property type="component" value="Unassembled WGS sequence"/>
</dbReference>
<dbReference type="RefSeq" id="WP_074833098.1">
    <property type="nucleotide sequence ID" value="NZ_FOAT01000007.1"/>
</dbReference>
<evidence type="ECO:0000259" key="1">
    <source>
        <dbReference type="Pfam" id="PF00534"/>
    </source>
</evidence>
<gene>
    <name evidence="3" type="ORF">SAMN05216469_10758</name>
</gene>
<feature type="domain" description="Glycosyl transferase family 1" evidence="1">
    <location>
        <begin position="190"/>
        <end position="327"/>
    </location>
</feature>
<dbReference type="PANTHER" id="PTHR12526:SF630">
    <property type="entry name" value="GLYCOSYLTRANSFERASE"/>
    <property type="match status" value="1"/>
</dbReference>
<reference evidence="3 4" key="1">
    <citation type="submission" date="2016-10" db="EMBL/GenBank/DDBJ databases">
        <authorList>
            <person name="de Groot N.N."/>
        </authorList>
    </citation>
    <scope>NUCLEOTIDE SEQUENCE [LARGE SCALE GENOMIC DNA]</scope>
    <source>
        <strain evidence="3 4">KH2T6</strain>
    </source>
</reference>